<feature type="signal peptide" evidence="1">
    <location>
        <begin position="1"/>
        <end position="21"/>
    </location>
</feature>
<evidence type="ECO:0000256" key="1">
    <source>
        <dbReference type="SAM" id="SignalP"/>
    </source>
</evidence>
<dbReference type="eggNOG" id="ENOG5030T3R">
    <property type="taxonomic scope" value="Bacteria"/>
</dbReference>
<evidence type="ECO:0008006" key="4">
    <source>
        <dbReference type="Google" id="ProtNLM"/>
    </source>
</evidence>
<protein>
    <recommendedName>
        <fullName evidence="4">Lipoprotein</fullName>
    </recommendedName>
</protein>
<organism evidence="2 3">
    <name type="scientific">Dehalococcoides mccartyi (strain VS)</name>
    <dbReference type="NCBI Taxonomy" id="311424"/>
    <lineage>
        <taxon>Bacteria</taxon>
        <taxon>Bacillati</taxon>
        <taxon>Chloroflexota</taxon>
        <taxon>Dehalococcoidia</taxon>
        <taxon>Dehalococcoidales</taxon>
        <taxon>Dehalococcoidaceae</taxon>
        <taxon>Dehalococcoides</taxon>
    </lineage>
</organism>
<sequence length="216" mass="23868">MNAKFLALFITICLLVQPLTGCLSTGQCGFRLVLMDSAKVLLTDQDISGFNCTECALILNKSGIEKWNTYLGYSDIPKLSNGLYSKDFIIRIDDEEICRGKFWSSVSSTSTEGVIITDCVMELNSSFNCIYLQINYPVCQPLEEAITAKIRGYFENRNIIMEDTPQGNTSVSSSANKWLGFSPNILQPVLEVFIITLPLVSVANANGRTKTCEKTG</sequence>
<evidence type="ECO:0000313" key="2">
    <source>
        <dbReference type="EMBL" id="ACZ62133.1"/>
    </source>
</evidence>
<dbReference type="AlphaFoldDB" id="D2BII3"/>
<dbReference type="Proteomes" id="UP000002506">
    <property type="component" value="Chromosome"/>
</dbReference>
<dbReference type="KEGG" id="dev:DhcVS_1016"/>
<gene>
    <name evidence="2" type="ordered locus">DhcVS_1016</name>
</gene>
<name>D2BII3_DEHMV</name>
<dbReference type="HOGENOM" id="CLU_111050_0_0_0"/>
<accession>D2BII3</accession>
<reference evidence="2 3" key="1">
    <citation type="journal article" date="2009" name="PLoS Genet.">
        <title>Localized plasticity in the streamlined genomes of vinyl chloride respiring Dehalococcoides.</title>
        <authorList>
            <person name="McMurdie P.J."/>
            <person name="Behrens S.F."/>
            <person name="Muller J.A."/>
            <person name="Goke J."/>
            <person name="Ritalahti K.M."/>
            <person name="Wagner R."/>
            <person name="Goltsman E."/>
            <person name="Lapidus A."/>
            <person name="Holmes S."/>
            <person name="Loffler F.E."/>
            <person name="Spormann A.M."/>
        </authorList>
    </citation>
    <scope>NUCLEOTIDE SEQUENCE [LARGE SCALE GENOMIC DNA]</scope>
    <source>
        <strain evidence="2 3">VS</strain>
    </source>
</reference>
<dbReference type="RefSeq" id="WP_012882282.1">
    <property type="nucleotide sequence ID" value="NC_013552.1"/>
</dbReference>
<evidence type="ECO:0000313" key="3">
    <source>
        <dbReference type="Proteomes" id="UP000002506"/>
    </source>
</evidence>
<keyword evidence="1" id="KW-0732">Signal</keyword>
<feature type="chain" id="PRO_5003029148" description="Lipoprotein" evidence="1">
    <location>
        <begin position="22"/>
        <end position="216"/>
    </location>
</feature>
<dbReference type="EMBL" id="CP001827">
    <property type="protein sequence ID" value="ACZ62133.1"/>
    <property type="molecule type" value="Genomic_DNA"/>
</dbReference>
<proteinExistence type="predicted"/>